<gene>
    <name evidence="1" type="ORF">B597_016990</name>
</gene>
<protein>
    <submittedName>
        <fullName evidence="1">Uncharacterized protein</fullName>
    </submittedName>
</protein>
<sequence length="68" mass="7381">MIDLEKVAQMRPQDGDVFALPADTPIEFAKAFQDAIQATAPGIKCSVVLGNILQLTVSDMNAAGWYRK</sequence>
<dbReference type="RefSeq" id="WP_024162253.1">
    <property type="nucleotide sequence ID" value="NZ_KK020676.1"/>
</dbReference>
<evidence type="ECO:0000313" key="2">
    <source>
        <dbReference type="Proteomes" id="UP000026923"/>
    </source>
</evidence>
<proteinExistence type="predicted"/>
<dbReference type="OrthoDB" id="6933143at2"/>
<comment type="caution">
    <text evidence="1">The sequence shown here is derived from an EMBL/GenBank/DDBJ whole genome shotgun (WGS) entry which is preliminary data.</text>
</comment>
<dbReference type="HOGENOM" id="CLU_196059_0_0_6"/>
<organism evidence="1 2">
    <name type="scientific">Stutzerimonas stutzeri KOS6</name>
    <dbReference type="NCBI Taxonomy" id="1218352"/>
    <lineage>
        <taxon>Bacteria</taxon>
        <taxon>Pseudomonadati</taxon>
        <taxon>Pseudomonadota</taxon>
        <taxon>Gammaproteobacteria</taxon>
        <taxon>Pseudomonadales</taxon>
        <taxon>Pseudomonadaceae</taxon>
        <taxon>Stutzerimonas</taxon>
    </lineage>
</organism>
<reference evidence="1 2" key="1">
    <citation type="journal article" date="2013" name="Genome Announc.">
        <title>Draft Genome of the Nitrogen-Fixing Bacterium Pseudomonas stutzeri Strain KOS6 Isolated from Industrial Hydrocarbon Sludge.</title>
        <authorList>
            <person name="Grigoryeva T.V."/>
            <person name="Laikov A.V."/>
            <person name="Naumova R.P."/>
            <person name="Manolov A.I."/>
            <person name="Larin A.K."/>
            <person name="Karpova I.Y."/>
            <person name="Semashko T.A."/>
            <person name="Alexeev D.G."/>
            <person name="Kostryukova E.S."/>
            <person name="Muller R."/>
            <person name="Govorun V.M."/>
        </authorList>
    </citation>
    <scope>NUCLEOTIDE SEQUENCE [LARGE SCALE GENOMIC DNA]</scope>
    <source>
        <strain evidence="1 2">KOS6</strain>
    </source>
</reference>
<evidence type="ECO:0000313" key="1">
    <source>
        <dbReference type="EMBL" id="EWC40123.1"/>
    </source>
</evidence>
<dbReference type="EMBL" id="AMCZ02000025">
    <property type="protein sequence ID" value="EWC40123.1"/>
    <property type="molecule type" value="Genomic_DNA"/>
</dbReference>
<name>A0A061JNC5_STUST</name>
<dbReference type="Proteomes" id="UP000026923">
    <property type="component" value="Unassembled WGS sequence"/>
</dbReference>
<dbReference type="AlphaFoldDB" id="A0A061JNC5"/>
<accession>A0A061JNC5</accession>